<evidence type="ECO:0000313" key="2">
    <source>
        <dbReference type="Proteomes" id="UP000298652"/>
    </source>
</evidence>
<organism evidence="1 2">
    <name type="scientific">Setaria viridis</name>
    <name type="common">Green bristlegrass</name>
    <name type="synonym">Setaria italica subsp. viridis</name>
    <dbReference type="NCBI Taxonomy" id="4556"/>
    <lineage>
        <taxon>Eukaryota</taxon>
        <taxon>Viridiplantae</taxon>
        <taxon>Streptophyta</taxon>
        <taxon>Embryophyta</taxon>
        <taxon>Tracheophyta</taxon>
        <taxon>Spermatophyta</taxon>
        <taxon>Magnoliopsida</taxon>
        <taxon>Liliopsida</taxon>
        <taxon>Poales</taxon>
        <taxon>Poaceae</taxon>
        <taxon>PACMAD clade</taxon>
        <taxon>Panicoideae</taxon>
        <taxon>Panicodae</taxon>
        <taxon>Paniceae</taxon>
        <taxon>Cenchrinae</taxon>
        <taxon>Setaria</taxon>
    </lineage>
</organism>
<sequence>MNSSGTLLVGTVVYALAQVLSRVATLPCFLLPVQEQSRTQAAHEIRELRSTAG</sequence>
<protein>
    <submittedName>
        <fullName evidence="1">Uncharacterized protein</fullName>
    </submittedName>
</protein>
<dbReference type="EMBL" id="CM016554">
    <property type="protein sequence ID" value="TKW28662.1"/>
    <property type="molecule type" value="Genomic_DNA"/>
</dbReference>
<proteinExistence type="predicted"/>
<keyword evidence="2" id="KW-1185">Reference proteome</keyword>
<evidence type="ECO:0000313" key="1">
    <source>
        <dbReference type="EMBL" id="TKW28662.1"/>
    </source>
</evidence>
<accession>A0A4U6VIG9</accession>
<reference evidence="1" key="1">
    <citation type="submission" date="2019-03" db="EMBL/GenBank/DDBJ databases">
        <title>WGS assembly of Setaria viridis.</title>
        <authorList>
            <person name="Huang P."/>
            <person name="Jenkins J."/>
            <person name="Grimwood J."/>
            <person name="Barry K."/>
            <person name="Healey A."/>
            <person name="Mamidi S."/>
            <person name="Sreedasyam A."/>
            <person name="Shu S."/>
            <person name="Feldman M."/>
            <person name="Wu J."/>
            <person name="Yu Y."/>
            <person name="Chen C."/>
            <person name="Johnson J."/>
            <person name="Rokhsar D."/>
            <person name="Baxter I."/>
            <person name="Schmutz J."/>
            <person name="Brutnell T."/>
            <person name="Kellogg E."/>
        </authorList>
    </citation>
    <scope>NUCLEOTIDE SEQUENCE [LARGE SCALE GENOMIC DNA]</scope>
</reference>
<dbReference type="AlphaFoldDB" id="A0A4U6VIG9"/>
<dbReference type="Proteomes" id="UP000298652">
    <property type="component" value="Chromosome 3"/>
</dbReference>
<gene>
    <name evidence="1" type="ORF">SEVIR_3G343433v2</name>
</gene>
<dbReference type="Gramene" id="TKW28662">
    <property type="protein sequence ID" value="TKW28662"/>
    <property type="gene ID" value="SEVIR_3G343433v2"/>
</dbReference>
<name>A0A4U6VIG9_SETVI</name>